<keyword evidence="2" id="KW-1185">Reference proteome</keyword>
<reference evidence="1 2" key="1">
    <citation type="submission" date="2023-07" db="EMBL/GenBank/DDBJ databases">
        <title>Closed genome sequence of Methanosarcinaceae archaeon Am2.</title>
        <authorList>
            <person name="Poehlein A."/>
            <person name="Protasov E."/>
            <person name="Platt K."/>
            <person name="Reeh H."/>
            <person name="Daniel R."/>
            <person name="Brune A."/>
        </authorList>
    </citation>
    <scope>NUCLEOTIDE SEQUENCE [LARGE SCALE GENOMIC DNA]</scope>
    <source>
        <strain evidence="1 2">Am2</strain>
    </source>
</reference>
<dbReference type="AlphaFoldDB" id="A0AA96V6Y7"/>
<organism evidence="1 2">
    <name type="scientific">Methanolapillus ohkumae</name>
    <dbReference type="NCBI Taxonomy" id="3028298"/>
    <lineage>
        <taxon>Archaea</taxon>
        <taxon>Methanobacteriati</taxon>
        <taxon>Methanobacteriota</taxon>
        <taxon>Stenosarchaea group</taxon>
        <taxon>Methanomicrobia</taxon>
        <taxon>Methanosarcinales</taxon>
        <taxon>Methanosarcinaceae</taxon>
        <taxon>Methanolapillus</taxon>
    </lineage>
</organism>
<proteinExistence type="predicted"/>
<accession>A0AA96V6Y7</accession>
<dbReference type="Proteomes" id="UP001304970">
    <property type="component" value="Chromosome"/>
</dbReference>
<protein>
    <submittedName>
        <fullName evidence="1">Uncharacterized protein</fullName>
    </submittedName>
</protein>
<name>A0AA96V6Y7_9EURY</name>
<sequence length="100" mass="10988">MNNFQKNILIAVVTVCVLLISTLTVYAGSEKTDQIENIRAPMPEPIICYADPAEEIIVNTDVPEPIICYADPAEEIIVNTDVPEPIICYAGPIEVMNLNI</sequence>
<evidence type="ECO:0000313" key="2">
    <source>
        <dbReference type="Proteomes" id="UP001304970"/>
    </source>
</evidence>
<gene>
    <name evidence="1" type="ORF">MsAm2_14940</name>
</gene>
<dbReference type="EMBL" id="CP131061">
    <property type="protein sequence ID" value="WNY27689.1"/>
    <property type="molecule type" value="Genomic_DNA"/>
</dbReference>
<evidence type="ECO:0000313" key="1">
    <source>
        <dbReference type="EMBL" id="WNY27689.1"/>
    </source>
</evidence>